<feature type="domain" description="Heme haloperoxidase family profile" evidence="9">
    <location>
        <begin position="26"/>
        <end position="233"/>
    </location>
</feature>
<dbReference type="Gene3D" id="1.10.489.10">
    <property type="entry name" value="Chloroperoxidase-like"/>
    <property type="match status" value="1"/>
</dbReference>
<evidence type="ECO:0000256" key="5">
    <source>
        <dbReference type="ARBA" id="ARBA00023002"/>
    </source>
</evidence>
<evidence type="ECO:0000256" key="2">
    <source>
        <dbReference type="ARBA" id="ARBA00022559"/>
    </source>
</evidence>
<keyword evidence="4" id="KW-0479">Metal-binding</keyword>
<dbReference type="PROSITE" id="PS51405">
    <property type="entry name" value="HEME_HALOPEROXIDASE"/>
    <property type="match status" value="1"/>
</dbReference>
<keyword evidence="5" id="KW-0560">Oxidoreductase</keyword>
<dbReference type="InterPro" id="IPR036851">
    <property type="entry name" value="Chloroperoxidase-like_sf"/>
</dbReference>
<evidence type="ECO:0000256" key="7">
    <source>
        <dbReference type="ARBA" id="ARBA00025795"/>
    </source>
</evidence>
<evidence type="ECO:0000259" key="9">
    <source>
        <dbReference type="PROSITE" id="PS51405"/>
    </source>
</evidence>
<dbReference type="InterPro" id="IPR000028">
    <property type="entry name" value="Chloroperoxidase"/>
</dbReference>
<proteinExistence type="inferred from homology"/>
<protein>
    <recommendedName>
        <fullName evidence="9">Heme haloperoxidase family profile domain-containing protein</fullName>
    </recommendedName>
</protein>
<dbReference type="Proteomes" id="UP000033483">
    <property type="component" value="Unassembled WGS sequence"/>
</dbReference>
<evidence type="ECO:0000256" key="8">
    <source>
        <dbReference type="SAM" id="SignalP"/>
    </source>
</evidence>
<dbReference type="GO" id="GO:0004601">
    <property type="term" value="F:peroxidase activity"/>
    <property type="evidence" value="ECO:0007669"/>
    <property type="project" value="UniProtKB-KW"/>
</dbReference>
<evidence type="ECO:0000256" key="4">
    <source>
        <dbReference type="ARBA" id="ARBA00022723"/>
    </source>
</evidence>
<feature type="signal peptide" evidence="8">
    <location>
        <begin position="1"/>
        <end position="18"/>
    </location>
</feature>
<keyword evidence="6" id="KW-0408">Iron</keyword>
<dbReference type="OrthoDB" id="407298at2759"/>
<dbReference type="GO" id="GO:0046872">
    <property type="term" value="F:metal ion binding"/>
    <property type="evidence" value="ECO:0007669"/>
    <property type="project" value="UniProtKB-KW"/>
</dbReference>
<dbReference type="Pfam" id="PF01328">
    <property type="entry name" value="Peroxidase_2"/>
    <property type="match status" value="1"/>
</dbReference>
<evidence type="ECO:0000256" key="3">
    <source>
        <dbReference type="ARBA" id="ARBA00022617"/>
    </source>
</evidence>
<comment type="cofactor">
    <cofactor evidence="1">
        <name>heme b</name>
        <dbReference type="ChEBI" id="CHEBI:60344"/>
    </cofactor>
</comment>
<keyword evidence="11" id="KW-1185">Reference proteome</keyword>
<gene>
    <name evidence="10" type="ORF">TD95_001789</name>
</gene>
<comment type="caution">
    <text evidence="10">The sequence shown here is derived from an EMBL/GenBank/DDBJ whole genome shotgun (WGS) entry which is preliminary data.</text>
</comment>
<evidence type="ECO:0000313" key="11">
    <source>
        <dbReference type="Proteomes" id="UP000033483"/>
    </source>
</evidence>
<dbReference type="PANTHER" id="PTHR33577">
    <property type="entry name" value="STERIGMATOCYSTIN BIOSYNTHESIS PEROXIDASE STCC-RELATED"/>
    <property type="match status" value="1"/>
</dbReference>
<sequence length="244" mass="26384">MRFSTAIVALGSASAVVAFPSVAARDDYEWKAPSATDRRSPCPMVNALANHGYLPRDGLDVSMDDLITGFAAAVNLAPDATKLVGSKALTTSTTGNSSTFNLDDIDIHGVIEHDGSLSRNDKYFGDNHSFNKTIWDSVAAHFTETSITIDVAAQARKDRLAAAKAANPEFDMNLSAHEFSMIETALYLRIFGQGTDGYADSTWVRTLFQEERLPIEEGWTRSSSEVTTLEVLLLAGKVALATIF</sequence>
<dbReference type="PANTHER" id="PTHR33577:SF19">
    <property type="entry name" value="HEME HALOPEROXIDASE FAMILY PROFILE DOMAIN-CONTAINING PROTEIN-RELATED"/>
    <property type="match status" value="1"/>
</dbReference>
<reference evidence="10 11" key="1">
    <citation type="submission" date="2015-03" db="EMBL/GenBank/DDBJ databases">
        <authorList>
            <person name="Radwan O."/>
            <person name="Al-Naeli F.A."/>
            <person name="Rendon G.A."/>
            <person name="Fields C."/>
        </authorList>
    </citation>
    <scope>NUCLEOTIDE SEQUENCE [LARGE SCALE GENOMIC DNA]</scope>
    <source>
        <strain evidence="10">CR-DP1</strain>
    </source>
</reference>
<feature type="chain" id="PRO_5002482786" description="Heme haloperoxidase family profile domain-containing protein" evidence="8">
    <location>
        <begin position="19"/>
        <end position="244"/>
    </location>
</feature>
<dbReference type="AlphaFoldDB" id="A0A0F4ZLT1"/>
<keyword evidence="3" id="KW-0349">Heme</keyword>
<keyword evidence="2" id="KW-0575">Peroxidase</keyword>
<comment type="similarity">
    <text evidence="7">Belongs to the chloroperoxidase family.</text>
</comment>
<evidence type="ECO:0000313" key="10">
    <source>
        <dbReference type="EMBL" id="KKA31096.1"/>
    </source>
</evidence>
<evidence type="ECO:0000256" key="1">
    <source>
        <dbReference type="ARBA" id="ARBA00001970"/>
    </source>
</evidence>
<evidence type="ECO:0000256" key="6">
    <source>
        <dbReference type="ARBA" id="ARBA00023004"/>
    </source>
</evidence>
<name>A0A0F4ZLT1_9PEZI</name>
<dbReference type="SUPFAM" id="SSF47571">
    <property type="entry name" value="Cloroperoxidase"/>
    <property type="match status" value="1"/>
</dbReference>
<keyword evidence="8" id="KW-0732">Signal</keyword>
<dbReference type="EMBL" id="LAEV01000060">
    <property type="protein sequence ID" value="KKA31096.1"/>
    <property type="molecule type" value="Genomic_DNA"/>
</dbReference>
<organism evidence="10 11">
    <name type="scientific">Thielaviopsis punctulata</name>
    <dbReference type="NCBI Taxonomy" id="72032"/>
    <lineage>
        <taxon>Eukaryota</taxon>
        <taxon>Fungi</taxon>
        <taxon>Dikarya</taxon>
        <taxon>Ascomycota</taxon>
        <taxon>Pezizomycotina</taxon>
        <taxon>Sordariomycetes</taxon>
        <taxon>Hypocreomycetidae</taxon>
        <taxon>Microascales</taxon>
        <taxon>Ceratocystidaceae</taxon>
        <taxon>Thielaviopsis</taxon>
    </lineage>
</organism>
<accession>A0A0F4ZLT1</accession>